<gene>
    <name evidence="1" type="ORF">AFUS01_LOCUS7216</name>
</gene>
<protein>
    <submittedName>
        <fullName evidence="1">Uncharacterized protein</fullName>
    </submittedName>
</protein>
<feature type="non-terminal residue" evidence="1">
    <location>
        <position position="58"/>
    </location>
</feature>
<comment type="caution">
    <text evidence="1">The sequence shown here is derived from an EMBL/GenBank/DDBJ whole genome shotgun (WGS) entry which is preliminary data.</text>
</comment>
<proteinExistence type="predicted"/>
<keyword evidence="2" id="KW-1185">Reference proteome</keyword>
<dbReference type="AlphaFoldDB" id="A0A8J2JCL9"/>
<evidence type="ECO:0000313" key="2">
    <source>
        <dbReference type="Proteomes" id="UP000708208"/>
    </source>
</evidence>
<dbReference type="Proteomes" id="UP000708208">
    <property type="component" value="Unassembled WGS sequence"/>
</dbReference>
<name>A0A8J2JCL9_9HEXA</name>
<evidence type="ECO:0000313" key="1">
    <source>
        <dbReference type="EMBL" id="CAG7717778.1"/>
    </source>
</evidence>
<dbReference type="OrthoDB" id="8276049at2759"/>
<accession>A0A8J2JCL9</accession>
<organism evidence="1 2">
    <name type="scientific">Allacma fusca</name>
    <dbReference type="NCBI Taxonomy" id="39272"/>
    <lineage>
        <taxon>Eukaryota</taxon>
        <taxon>Metazoa</taxon>
        <taxon>Ecdysozoa</taxon>
        <taxon>Arthropoda</taxon>
        <taxon>Hexapoda</taxon>
        <taxon>Collembola</taxon>
        <taxon>Symphypleona</taxon>
        <taxon>Sminthuridae</taxon>
        <taxon>Allacma</taxon>
    </lineage>
</organism>
<sequence>TPQNEDSLLGTYICTPNIDITFDRVTVNFIRRPDFVAEPKTSLVEVVEGQDLRLICKS</sequence>
<reference evidence="1" key="1">
    <citation type="submission" date="2021-06" db="EMBL/GenBank/DDBJ databases">
        <authorList>
            <person name="Hodson N. C."/>
            <person name="Mongue J. A."/>
            <person name="Jaron S. K."/>
        </authorList>
    </citation>
    <scope>NUCLEOTIDE SEQUENCE</scope>
</reference>
<dbReference type="EMBL" id="CAJVCH010048567">
    <property type="protein sequence ID" value="CAG7717778.1"/>
    <property type="molecule type" value="Genomic_DNA"/>
</dbReference>
<feature type="non-terminal residue" evidence="1">
    <location>
        <position position="1"/>
    </location>
</feature>